<dbReference type="PATRIC" id="fig|1341181.4.peg.3159"/>
<dbReference type="OrthoDB" id="1095452at2"/>
<organism evidence="2 3">
    <name type="scientific">Flavobacterium limnosediminis JC2902</name>
    <dbReference type="NCBI Taxonomy" id="1341181"/>
    <lineage>
        <taxon>Bacteria</taxon>
        <taxon>Pseudomonadati</taxon>
        <taxon>Bacteroidota</taxon>
        <taxon>Flavobacteriia</taxon>
        <taxon>Flavobacteriales</taxon>
        <taxon>Flavobacteriaceae</taxon>
        <taxon>Flavobacterium</taxon>
    </lineage>
</organism>
<proteinExistence type="predicted"/>
<dbReference type="Proteomes" id="UP000018004">
    <property type="component" value="Unassembled WGS sequence"/>
</dbReference>
<accession>V6SBH9</accession>
<keyword evidence="1" id="KW-0472">Membrane</keyword>
<gene>
    <name evidence="2" type="ORF">FLJC2902T_32220</name>
</gene>
<comment type="caution">
    <text evidence="2">The sequence shown here is derived from an EMBL/GenBank/DDBJ whole genome shotgun (WGS) entry which is preliminary data.</text>
</comment>
<evidence type="ECO:0008006" key="4">
    <source>
        <dbReference type="Google" id="ProtNLM"/>
    </source>
</evidence>
<keyword evidence="1" id="KW-1133">Transmembrane helix</keyword>
<protein>
    <recommendedName>
        <fullName evidence="4">TonB C-terminal domain-containing protein</fullName>
    </recommendedName>
</protein>
<feature type="transmembrane region" description="Helical" evidence="1">
    <location>
        <begin position="7"/>
        <end position="25"/>
    </location>
</feature>
<dbReference type="RefSeq" id="WP_023580748.1">
    <property type="nucleotide sequence ID" value="NZ_AVGG01000044.1"/>
</dbReference>
<evidence type="ECO:0000313" key="3">
    <source>
        <dbReference type="Proteomes" id="UP000018004"/>
    </source>
</evidence>
<name>V6SBH9_9FLAO</name>
<evidence type="ECO:0000256" key="1">
    <source>
        <dbReference type="SAM" id="Phobius"/>
    </source>
</evidence>
<keyword evidence="3" id="KW-1185">Reference proteome</keyword>
<reference evidence="2 3" key="1">
    <citation type="submission" date="2013-08" db="EMBL/GenBank/DDBJ databases">
        <title>Flavobacterium limnosediminis JC2902 genome sequencing.</title>
        <authorList>
            <person name="Lee K."/>
            <person name="Yi H."/>
            <person name="Park S."/>
            <person name="Chun J."/>
        </authorList>
    </citation>
    <scope>NUCLEOTIDE SEQUENCE [LARGE SCALE GENOMIC DNA]</scope>
    <source>
        <strain evidence="2 3">JC2902</strain>
    </source>
</reference>
<dbReference type="STRING" id="1341181.FLJC2902T_32220"/>
<dbReference type="AlphaFoldDB" id="V6SBH9"/>
<keyword evidence="1" id="KW-0812">Transmembrane</keyword>
<evidence type="ECO:0000313" key="2">
    <source>
        <dbReference type="EMBL" id="ESU23809.1"/>
    </source>
</evidence>
<sequence length="175" mass="20349">MINLVKISIIGIFIIFCFFSCSIHQKKSYANSCVIDVINDEFIFTKQDSIKLDKIYASNKKFADSCEKYNLNCIFDPIMIEANFKGGIHKFYKVFSDNFEIPKKTIHGTKSTAFLTIGRNGEIKSFKILDTKKNKLHNEISRVLRLEELNNWKPAYIVGDPCEYSFEIKFIFIEK</sequence>
<dbReference type="EMBL" id="AVGG01000044">
    <property type="protein sequence ID" value="ESU23809.1"/>
    <property type="molecule type" value="Genomic_DNA"/>
</dbReference>